<dbReference type="Proteomes" id="UP000029518">
    <property type="component" value="Chromosome"/>
</dbReference>
<evidence type="ECO:0000256" key="1">
    <source>
        <dbReference type="SAM" id="Phobius"/>
    </source>
</evidence>
<feature type="transmembrane region" description="Helical" evidence="1">
    <location>
        <begin position="60"/>
        <end position="79"/>
    </location>
</feature>
<dbReference type="HOGENOM" id="CLU_2303098_0_0_9"/>
<reference evidence="2" key="1">
    <citation type="submission" date="2014-08" db="EMBL/GenBank/DDBJ databases">
        <title>Comparative genomics of the Paenibacillus odorifer group.</title>
        <authorList>
            <person name="den Bakker H.C."/>
            <person name="Tsai Y.-C.Y.-C."/>
            <person name="Martin N."/>
            <person name="Korlach J."/>
            <person name="Wiedmann M."/>
        </authorList>
    </citation>
    <scope>NUCLEOTIDE SEQUENCE [LARGE SCALE GENOMIC DNA]</scope>
    <source>
        <strain evidence="2">DSM 13188</strain>
    </source>
</reference>
<evidence type="ECO:0008006" key="4">
    <source>
        <dbReference type="Google" id="ProtNLM"/>
    </source>
</evidence>
<keyword evidence="1" id="KW-0812">Transmembrane</keyword>
<dbReference type="SUPFAM" id="SSF103473">
    <property type="entry name" value="MFS general substrate transporter"/>
    <property type="match status" value="1"/>
</dbReference>
<dbReference type="EMBL" id="CP009285">
    <property type="protein sequence ID" value="AIQ58499.1"/>
    <property type="molecule type" value="Genomic_DNA"/>
</dbReference>
<accession>A0A089MPS6</accession>
<dbReference type="InterPro" id="IPR036259">
    <property type="entry name" value="MFS_trans_sf"/>
</dbReference>
<organism evidence="2 3">
    <name type="scientific">Paenibacillus borealis</name>
    <dbReference type="NCBI Taxonomy" id="160799"/>
    <lineage>
        <taxon>Bacteria</taxon>
        <taxon>Bacillati</taxon>
        <taxon>Bacillota</taxon>
        <taxon>Bacilli</taxon>
        <taxon>Bacillales</taxon>
        <taxon>Paenibacillaceae</taxon>
        <taxon>Paenibacillus</taxon>
    </lineage>
</organism>
<evidence type="ECO:0000313" key="3">
    <source>
        <dbReference type="Proteomes" id="UP000029518"/>
    </source>
</evidence>
<gene>
    <name evidence="2" type="ORF">PBOR_17305</name>
</gene>
<sequence length="100" mass="11265">MQHAGKRNNLYYGWIVIRIVFIVLLVAAGISSIPSVLMLQFEEEFGWSRGAVSEALSVRIFLYGLMGSFSASLMAKYGIRRMMLISMSHRHTPDPCLRGL</sequence>
<dbReference type="AlphaFoldDB" id="A0A089MPS6"/>
<feature type="transmembrane region" description="Helical" evidence="1">
    <location>
        <begin position="12"/>
        <end position="40"/>
    </location>
</feature>
<protein>
    <recommendedName>
        <fullName evidence="4">Major facilitator superfamily (MFS) profile domain-containing protein</fullName>
    </recommendedName>
</protein>
<evidence type="ECO:0000313" key="2">
    <source>
        <dbReference type="EMBL" id="AIQ58499.1"/>
    </source>
</evidence>
<dbReference type="Gene3D" id="1.20.1250.20">
    <property type="entry name" value="MFS general substrate transporter like domains"/>
    <property type="match status" value="1"/>
</dbReference>
<keyword evidence="3" id="KW-1185">Reference proteome</keyword>
<dbReference type="RefSeq" id="WP_042213482.1">
    <property type="nucleotide sequence ID" value="NZ_CP009285.1"/>
</dbReference>
<keyword evidence="1" id="KW-1133">Transmembrane helix</keyword>
<proteinExistence type="predicted"/>
<dbReference type="KEGG" id="pbd:PBOR_17305"/>
<keyword evidence="1" id="KW-0472">Membrane</keyword>
<name>A0A089MPS6_PAEBO</name>